<dbReference type="SMART" id="SM00326">
    <property type="entry name" value="SH3"/>
    <property type="match status" value="1"/>
</dbReference>
<dbReference type="GO" id="GO:0007015">
    <property type="term" value="P:actin filament organization"/>
    <property type="evidence" value="ECO:0007669"/>
    <property type="project" value="TreeGrafter"/>
</dbReference>
<dbReference type="GO" id="GO:0016459">
    <property type="term" value="C:myosin complex"/>
    <property type="evidence" value="ECO:0007669"/>
    <property type="project" value="UniProtKB-KW"/>
</dbReference>
<dbReference type="PROSITE" id="PS51456">
    <property type="entry name" value="MYOSIN_MOTOR"/>
    <property type="match status" value="1"/>
</dbReference>
<sequence>MSSTYKNKVKSQGVDDMVLLGKLNNDEIVTNLKKRYLSDIIYTYISDVLISVNPFKLIPNSCGPEQIELYKGRYRYEVPPHVFALAENAYRKMVNEGDNQCVIISGESGAGKTEASKLIMQYIAAVSGKSDGVEKVKRIILESNPLLEAFGNAKTIRNNNSSRFGKYFEIQFDAGGDPKGGKITNYLLEKSRVVSQSKNERNFHIFYQLLVGATQREKDEFGLTRPEDYAYLNKGGCYTVDGIDDVAEFKDTKRAMDVMGITQQEQKNIFQLLAGILWLGNIQFVELHKDTGIKNMQALEFAASLLGVKPDRLKKVLTYKTLNAGGNIVDALQNPDQASHIRDALSKTIYDRLFDWLVAKINLSMKTTGECRVISVLDIYGFEIFDKNGFEQFCINYVNEKLQQIFIELTLKSEQEEYDTEGIKWEPIKYFNNKIVCDLIEEIKPPGIMAVLDDTCKKVHAMDGGKTDETFVGNLNAISHPHLHIRNNGFTIKHYAGDVVYASQGFTERNKDTLFADLVQCMQSSTDAFTRNFFPDDTSVKKAPTSAGYKIKKSSQELVEALKKCSPHYVRCIKPNESKKPLDFIDSRVKHQVEYLGLLENIKVRRAGFAYRHTYDKVLERFKILSKKTWPHYSGDARSGCVAILEDPAVNIEKSQWQCGRTKLFIRLPETYYQLEELRERKYHDAATKIARAWRSYKLRKYYADLREQACTLLGNSKERRRNSINRPFIGDHINFDGNAQLQLVMKQYSEPIVYTDKFFRPMRNMLMGHRIDEMTMLVTNNAIYWTQRVKVKKQFEVQLIKRAILASIESVCMSTLCDNYVIVRITNDDTMVGTCENKVEFLTILNDQYKQKMKKDVNREFATDFEYCYDHKKNKVKKFSFKKDDTVVMAEPKLESSSKGFVLSVNSGLPADTQPKGRSTRRKMSANKTKNPGLKSNMPHARPSPSLVYEPIEVAKTTMEPKRPPPPPPKVNADPRKMLKVMYGYNAGAADELSMSEGDTIALEVEDPSGWWVGENLRTKKKGMFPGNYCQPE</sequence>
<feature type="region of interest" description="Disordered" evidence="10">
    <location>
        <begin position="907"/>
        <end position="946"/>
    </location>
</feature>
<dbReference type="InterPro" id="IPR036028">
    <property type="entry name" value="SH3-like_dom_sf"/>
</dbReference>
<dbReference type="Pfam" id="PF00063">
    <property type="entry name" value="Myosin_head"/>
    <property type="match status" value="1"/>
</dbReference>
<comment type="similarity">
    <text evidence="1 9">Belongs to the TRAFAC class myosin-kinesin ATPase superfamily. Myosin family.</text>
</comment>
<evidence type="ECO:0000313" key="14">
    <source>
        <dbReference type="EMBL" id="KAL0491036.1"/>
    </source>
</evidence>
<dbReference type="Pfam" id="PF14604">
    <property type="entry name" value="SH3_9"/>
    <property type="match status" value="1"/>
</dbReference>
<evidence type="ECO:0000256" key="2">
    <source>
        <dbReference type="ARBA" id="ARBA00022443"/>
    </source>
</evidence>
<evidence type="ECO:0000256" key="6">
    <source>
        <dbReference type="ARBA" id="ARBA00023175"/>
    </source>
</evidence>
<evidence type="ECO:0000256" key="3">
    <source>
        <dbReference type="ARBA" id="ARBA00022741"/>
    </source>
</evidence>
<dbReference type="GO" id="GO:0005524">
    <property type="term" value="F:ATP binding"/>
    <property type="evidence" value="ECO:0007669"/>
    <property type="project" value="UniProtKB-UniRule"/>
</dbReference>
<keyword evidence="6 9" id="KW-0505">Motor protein</keyword>
<dbReference type="PROSITE" id="PS50096">
    <property type="entry name" value="IQ"/>
    <property type="match status" value="1"/>
</dbReference>
<dbReference type="CDD" id="cd01378">
    <property type="entry name" value="MYSc_Myo1"/>
    <property type="match status" value="1"/>
</dbReference>
<dbReference type="InterPro" id="IPR027417">
    <property type="entry name" value="P-loop_NTPase"/>
</dbReference>
<evidence type="ECO:0000259" key="11">
    <source>
        <dbReference type="PROSITE" id="PS50002"/>
    </source>
</evidence>
<dbReference type="FunFam" id="1.20.58.530:FF:000007">
    <property type="entry name" value="Myosin IE"/>
    <property type="match status" value="1"/>
</dbReference>
<keyword evidence="2 8" id="KW-0728">SH3 domain</keyword>
<evidence type="ECO:0000259" key="13">
    <source>
        <dbReference type="PROSITE" id="PS51757"/>
    </source>
</evidence>
<evidence type="ECO:0000259" key="12">
    <source>
        <dbReference type="PROSITE" id="PS51456"/>
    </source>
</evidence>
<keyword evidence="15" id="KW-1185">Reference proteome</keyword>
<dbReference type="Gene3D" id="1.20.58.530">
    <property type="match status" value="1"/>
</dbReference>
<evidence type="ECO:0000256" key="8">
    <source>
        <dbReference type="PROSITE-ProRule" id="PRU00192"/>
    </source>
</evidence>
<evidence type="ECO:0000256" key="7">
    <source>
        <dbReference type="ARBA" id="ARBA00023203"/>
    </source>
</evidence>
<dbReference type="InterPro" id="IPR001609">
    <property type="entry name" value="Myosin_head_motor_dom-like"/>
</dbReference>
<dbReference type="InterPro" id="IPR010926">
    <property type="entry name" value="Myosin_TH1"/>
</dbReference>
<dbReference type="Gene3D" id="1.10.10.820">
    <property type="match status" value="1"/>
</dbReference>
<organism evidence="14 15">
    <name type="scientific">Acrasis kona</name>
    <dbReference type="NCBI Taxonomy" id="1008807"/>
    <lineage>
        <taxon>Eukaryota</taxon>
        <taxon>Discoba</taxon>
        <taxon>Heterolobosea</taxon>
        <taxon>Tetramitia</taxon>
        <taxon>Eutetramitia</taxon>
        <taxon>Acrasidae</taxon>
        <taxon>Acrasis</taxon>
    </lineage>
</organism>
<dbReference type="SUPFAM" id="SSF52540">
    <property type="entry name" value="P-loop containing nucleoside triphosphate hydrolases"/>
    <property type="match status" value="1"/>
</dbReference>
<dbReference type="InterPro" id="IPR001452">
    <property type="entry name" value="SH3_domain"/>
</dbReference>
<dbReference type="GO" id="GO:0005737">
    <property type="term" value="C:cytoplasm"/>
    <property type="evidence" value="ECO:0007669"/>
    <property type="project" value="TreeGrafter"/>
</dbReference>
<accession>A0AAW2ZMI0</accession>
<feature type="domain" description="Myosin motor" evidence="12">
    <location>
        <begin position="12"/>
        <end position="680"/>
    </location>
</feature>
<evidence type="ECO:0000256" key="4">
    <source>
        <dbReference type="ARBA" id="ARBA00022840"/>
    </source>
</evidence>
<proteinExistence type="inferred from homology"/>
<dbReference type="PROSITE" id="PS51757">
    <property type="entry name" value="TH1"/>
    <property type="match status" value="1"/>
</dbReference>
<dbReference type="GO" id="GO:0005886">
    <property type="term" value="C:plasma membrane"/>
    <property type="evidence" value="ECO:0007669"/>
    <property type="project" value="TreeGrafter"/>
</dbReference>
<dbReference type="SUPFAM" id="SSF50044">
    <property type="entry name" value="SH3-domain"/>
    <property type="match status" value="1"/>
</dbReference>
<dbReference type="Proteomes" id="UP001431209">
    <property type="component" value="Unassembled WGS sequence"/>
</dbReference>
<keyword evidence="4 9" id="KW-0067">ATP-binding</keyword>
<evidence type="ECO:0000256" key="10">
    <source>
        <dbReference type="SAM" id="MobiDB-lite"/>
    </source>
</evidence>
<dbReference type="PANTHER" id="PTHR13140:SF729">
    <property type="entry name" value="UNCONVENTIONAL MYOSIN-IE"/>
    <property type="match status" value="1"/>
</dbReference>
<dbReference type="CDD" id="cd23767">
    <property type="entry name" value="IQCD"/>
    <property type="match status" value="1"/>
</dbReference>
<keyword evidence="7 9" id="KW-0009">Actin-binding</keyword>
<keyword evidence="5 9" id="KW-0518">Myosin</keyword>
<dbReference type="GO" id="GO:0006897">
    <property type="term" value="P:endocytosis"/>
    <property type="evidence" value="ECO:0007669"/>
    <property type="project" value="TreeGrafter"/>
</dbReference>
<evidence type="ECO:0000313" key="15">
    <source>
        <dbReference type="Proteomes" id="UP001431209"/>
    </source>
</evidence>
<gene>
    <name evidence="14" type="ORF">AKO1_002684</name>
</gene>
<reference evidence="14 15" key="1">
    <citation type="submission" date="2024-03" db="EMBL/GenBank/DDBJ databases">
        <title>The Acrasis kona genome and developmental transcriptomes reveal deep origins of eukaryotic multicellular pathways.</title>
        <authorList>
            <person name="Sheikh S."/>
            <person name="Fu C.-J."/>
            <person name="Brown M.W."/>
            <person name="Baldauf S.L."/>
        </authorList>
    </citation>
    <scope>NUCLEOTIDE SEQUENCE [LARGE SCALE GENOMIC DNA]</scope>
    <source>
        <strain evidence="14 15">ATCC MYA-3509</strain>
    </source>
</reference>
<dbReference type="GO" id="GO:0051015">
    <property type="term" value="F:actin filament binding"/>
    <property type="evidence" value="ECO:0007669"/>
    <property type="project" value="TreeGrafter"/>
</dbReference>
<protein>
    <submittedName>
        <fullName evidence="14">Myosin I heavy chain</fullName>
    </submittedName>
</protein>
<feature type="domain" description="TH1" evidence="13">
    <location>
        <begin position="718"/>
        <end position="908"/>
    </location>
</feature>
<dbReference type="InterPro" id="IPR036961">
    <property type="entry name" value="Kinesin_motor_dom_sf"/>
</dbReference>
<dbReference type="Pfam" id="PF06017">
    <property type="entry name" value="Myosin_TH1"/>
    <property type="match status" value="1"/>
</dbReference>
<dbReference type="FunFam" id="1.10.10.820:FF:000001">
    <property type="entry name" value="Myosin heavy chain"/>
    <property type="match status" value="1"/>
</dbReference>
<feature type="region of interest" description="Actin-binding" evidence="9">
    <location>
        <begin position="555"/>
        <end position="577"/>
    </location>
</feature>
<dbReference type="AlphaFoldDB" id="A0AAW2ZMI0"/>
<evidence type="ECO:0000256" key="5">
    <source>
        <dbReference type="ARBA" id="ARBA00023123"/>
    </source>
</evidence>
<evidence type="ECO:0000256" key="9">
    <source>
        <dbReference type="PROSITE-ProRule" id="PRU00782"/>
    </source>
</evidence>
<dbReference type="GO" id="GO:0000146">
    <property type="term" value="F:microfilament motor activity"/>
    <property type="evidence" value="ECO:0007669"/>
    <property type="project" value="TreeGrafter"/>
</dbReference>
<dbReference type="EMBL" id="JAOPGA020001747">
    <property type="protein sequence ID" value="KAL0491036.1"/>
    <property type="molecule type" value="Genomic_DNA"/>
</dbReference>
<name>A0AAW2ZMI0_9EUKA</name>
<comment type="caution">
    <text evidence="14">The sequence shown here is derived from an EMBL/GenBank/DDBJ whole genome shotgun (WGS) entry which is preliminary data.</text>
</comment>
<feature type="domain" description="SH3" evidence="11">
    <location>
        <begin position="975"/>
        <end position="1034"/>
    </location>
</feature>
<evidence type="ECO:0000256" key="1">
    <source>
        <dbReference type="ARBA" id="ARBA00008314"/>
    </source>
</evidence>
<dbReference type="PROSITE" id="PS50002">
    <property type="entry name" value="SH3"/>
    <property type="match status" value="1"/>
</dbReference>
<dbReference type="Gene3D" id="1.20.5.4820">
    <property type="match status" value="1"/>
</dbReference>
<dbReference type="PANTHER" id="PTHR13140">
    <property type="entry name" value="MYOSIN"/>
    <property type="match status" value="1"/>
</dbReference>
<keyword evidence="3 9" id="KW-0547">Nucleotide-binding</keyword>
<dbReference type="PRINTS" id="PR00193">
    <property type="entry name" value="MYOSINHEAVY"/>
</dbReference>
<dbReference type="SMART" id="SM00242">
    <property type="entry name" value="MYSc"/>
    <property type="match status" value="1"/>
</dbReference>
<dbReference type="Gene3D" id="1.20.120.720">
    <property type="entry name" value="Myosin VI head, motor domain, U50 subdomain"/>
    <property type="match status" value="1"/>
</dbReference>
<dbReference type="InterPro" id="IPR036072">
    <property type="entry name" value="MYSc_Myo1"/>
</dbReference>
<feature type="binding site" evidence="9">
    <location>
        <begin position="106"/>
        <end position="113"/>
    </location>
    <ligand>
        <name>ATP</name>
        <dbReference type="ChEBI" id="CHEBI:30616"/>
    </ligand>
</feature>
<dbReference type="Gene3D" id="3.40.850.10">
    <property type="entry name" value="Kinesin motor domain"/>
    <property type="match status" value="1"/>
</dbReference>
<dbReference type="Gene3D" id="2.30.30.40">
    <property type="entry name" value="SH3 Domains"/>
    <property type="match status" value="1"/>
</dbReference>